<dbReference type="Gene3D" id="3.30.1330.30">
    <property type="match status" value="1"/>
</dbReference>
<dbReference type="InterPro" id="IPR029064">
    <property type="entry name" value="Ribosomal_eL30-like_sf"/>
</dbReference>
<dbReference type="Pfam" id="PF01248">
    <property type="entry name" value="Ribosomal_L7Ae"/>
    <property type="match status" value="1"/>
</dbReference>
<feature type="domain" description="Ribosomal protein eL8/eL30/eS12/Gadd45" evidence="1">
    <location>
        <begin position="25"/>
        <end position="104"/>
    </location>
</feature>
<dbReference type="OrthoDB" id="263617at2759"/>
<dbReference type="SUPFAM" id="SSF55315">
    <property type="entry name" value="L30e-like"/>
    <property type="match status" value="1"/>
</dbReference>
<protein>
    <recommendedName>
        <fullName evidence="1">Ribosomal protein eL8/eL30/eS12/Gadd45 domain-containing protein</fullName>
    </recommendedName>
</protein>
<dbReference type="AlphaFoldDB" id="A0A9W7E7T0"/>
<gene>
    <name evidence="2" type="ORF">TrRE_jg5090</name>
</gene>
<keyword evidence="3" id="KW-1185">Reference proteome</keyword>
<dbReference type="InterPro" id="IPR004038">
    <property type="entry name" value="Ribosomal_eL8/eL30/eS12/Gad45"/>
</dbReference>
<dbReference type="Proteomes" id="UP001165082">
    <property type="component" value="Unassembled WGS sequence"/>
</dbReference>
<evidence type="ECO:0000313" key="3">
    <source>
        <dbReference type="Proteomes" id="UP001165082"/>
    </source>
</evidence>
<sequence length="118" mass="13105">MIIGMCSRLSSLDVKRKETGRGKVRLRMGFREVERGLRANRIVLVVLAGNLERGEKIEEHVGKIVDEAGGRGVKVVRKWNARKVGKMVGKKVKVSVVGVENVEGAEGEWKKIKKILGE</sequence>
<proteinExistence type="predicted"/>
<dbReference type="EMBL" id="BRXZ01002716">
    <property type="protein sequence ID" value="GMH68628.1"/>
    <property type="molecule type" value="Genomic_DNA"/>
</dbReference>
<evidence type="ECO:0000313" key="2">
    <source>
        <dbReference type="EMBL" id="GMH68628.1"/>
    </source>
</evidence>
<comment type="caution">
    <text evidence="2">The sequence shown here is derived from an EMBL/GenBank/DDBJ whole genome shotgun (WGS) entry which is preliminary data.</text>
</comment>
<reference evidence="2" key="1">
    <citation type="submission" date="2022-07" db="EMBL/GenBank/DDBJ databases">
        <title>Genome analysis of Parmales, a sister group of diatoms, reveals the evolutionary specialization of diatoms from phago-mixotrophs to photoautotrophs.</title>
        <authorList>
            <person name="Ban H."/>
            <person name="Sato S."/>
            <person name="Yoshikawa S."/>
            <person name="Kazumasa Y."/>
            <person name="Nakamura Y."/>
            <person name="Ichinomiya M."/>
            <person name="Saitoh K."/>
            <person name="Sato N."/>
            <person name="Blanc-Mathieu R."/>
            <person name="Endo H."/>
            <person name="Kuwata A."/>
            <person name="Ogata H."/>
        </authorList>
    </citation>
    <scope>NUCLEOTIDE SEQUENCE</scope>
</reference>
<name>A0A9W7E7T0_9STRA</name>
<accession>A0A9W7E7T0</accession>
<evidence type="ECO:0000259" key="1">
    <source>
        <dbReference type="Pfam" id="PF01248"/>
    </source>
</evidence>
<organism evidence="2 3">
    <name type="scientific">Triparma retinervis</name>
    <dbReference type="NCBI Taxonomy" id="2557542"/>
    <lineage>
        <taxon>Eukaryota</taxon>
        <taxon>Sar</taxon>
        <taxon>Stramenopiles</taxon>
        <taxon>Ochrophyta</taxon>
        <taxon>Bolidophyceae</taxon>
        <taxon>Parmales</taxon>
        <taxon>Triparmaceae</taxon>
        <taxon>Triparma</taxon>
    </lineage>
</organism>